<feature type="region of interest" description="Disordered" evidence="6">
    <location>
        <begin position="1"/>
        <end position="64"/>
    </location>
</feature>
<dbReference type="Gene3D" id="1.25.40.20">
    <property type="entry name" value="Ankyrin repeat-containing domain"/>
    <property type="match status" value="1"/>
</dbReference>
<dbReference type="InterPro" id="IPR006694">
    <property type="entry name" value="Fatty_acid_hydroxylase"/>
</dbReference>
<dbReference type="GO" id="GO:0005506">
    <property type="term" value="F:iron ion binding"/>
    <property type="evidence" value="ECO:0007669"/>
    <property type="project" value="InterPro"/>
</dbReference>
<keyword evidence="5" id="KW-0040">ANK repeat</keyword>
<evidence type="ECO:0000256" key="7">
    <source>
        <dbReference type="SAM" id="Phobius"/>
    </source>
</evidence>
<accession>A0AAD8Y5F6</accession>
<dbReference type="Pfam" id="PF04116">
    <property type="entry name" value="FA_hydroxylase"/>
    <property type="match status" value="1"/>
</dbReference>
<evidence type="ECO:0000256" key="6">
    <source>
        <dbReference type="SAM" id="MobiDB-lite"/>
    </source>
</evidence>
<dbReference type="EMBL" id="JATAAI010000018">
    <property type="protein sequence ID" value="KAK1739450.1"/>
    <property type="molecule type" value="Genomic_DNA"/>
</dbReference>
<dbReference type="GO" id="GO:0016491">
    <property type="term" value="F:oxidoreductase activity"/>
    <property type="evidence" value="ECO:0007669"/>
    <property type="project" value="InterPro"/>
</dbReference>
<feature type="region of interest" description="Disordered" evidence="6">
    <location>
        <begin position="102"/>
        <end position="129"/>
    </location>
</feature>
<keyword evidence="3 7" id="KW-1133">Transmembrane helix</keyword>
<gene>
    <name evidence="9" type="ORF">QTG54_009993</name>
</gene>
<feature type="compositionally biased region" description="Basic and acidic residues" evidence="6">
    <location>
        <begin position="338"/>
        <end position="347"/>
    </location>
</feature>
<keyword evidence="2 7" id="KW-0812">Transmembrane</keyword>
<proteinExistence type="predicted"/>
<feature type="transmembrane region" description="Helical" evidence="7">
    <location>
        <begin position="443"/>
        <end position="465"/>
    </location>
</feature>
<comment type="caution">
    <text evidence="9">The sequence shown here is derived from an EMBL/GenBank/DDBJ whole genome shotgun (WGS) entry which is preliminary data.</text>
</comment>
<evidence type="ECO:0000256" key="3">
    <source>
        <dbReference type="ARBA" id="ARBA00022989"/>
    </source>
</evidence>
<feature type="transmembrane region" description="Helical" evidence="7">
    <location>
        <begin position="521"/>
        <end position="542"/>
    </location>
</feature>
<dbReference type="AlphaFoldDB" id="A0AAD8Y5F6"/>
<dbReference type="SMART" id="SM00248">
    <property type="entry name" value="ANK"/>
    <property type="match status" value="2"/>
</dbReference>
<evidence type="ECO:0000256" key="5">
    <source>
        <dbReference type="PROSITE-ProRule" id="PRU00023"/>
    </source>
</evidence>
<dbReference type="InterPro" id="IPR002110">
    <property type="entry name" value="Ankyrin_rpt"/>
</dbReference>
<feature type="domain" description="Fatty acid hydroxylase" evidence="8">
    <location>
        <begin position="529"/>
        <end position="658"/>
    </location>
</feature>
<evidence type="ECO:0000313" key="9">
    <source>
        <dbReference type="EMBL" id="KAK1739450.1"/>
    </source>
</evidence>
<dbReference type="SUPFAM" id="SSF48403">
    <property type="entry name" value="Ankyrin repeat"/>
    <property type="match status" value="1"/>
</dbReference>
<keyword evidence="10" id="KW-1185">Reference proteome</keyword>
<evidence type="ECO:0000259" key="8">
    <source>
        <dbReference type="Pfam" id="PF04116"/>
    </source>
</evidence>
<keyword evidence="4 7" id="KW-0472">Membrane</keyword>
<feature type="compositionally biased region" description="Low complexity" evidence="6">
    <location>
        <begin position="358"/>
        <end position="367"/>
    </location>
</feature>
<organism evidence="9 10">
    <name type="scientific">Skeletonema marinoi</name>
    <dbReference type="NCBI Taxonomy" id="267567"/>
    <lineage>
        <taxon>Eukaryota</taxon>
        <taxon>Sar</taxon>
        <taxon>Stramenopiles</taxon>
        <taxon>Ochrophyta</taxon>
        <taxon>Bacillariophyta</taxon>
        <taxon>Coscinodiscophyceae</taxon>
        <taxon>Thalassiosirophycidae</taxon>
        <taxon>Thalassiosirales</taxon>
        <taxon>Skeletonemataceae</taxon>
        <taxon>Skeletonema</taxon>
        <taxon>Skeletonema marinoi-dohrnii complex</taxon>
    </lineage>
</organism>
<dbReference type="InterPro" id="IPR036770">
    <property type="entry name" value="Ankyrin_rpt-contain_sf"/>
</dbReference>
<comment type="subcellular location">
    <subcellularLocation>
        <location evidence="1">Membrane</location>
    </subcellularLocation>
</comment>
<evidence type="ECO:0000256" key="4">
    <source>
        <dbReference type="ARBA" id="ARBA00023136"/>
    </source>
</evidence>
<feature type="transmembrane region" description="Helical" evidence="7">
    <location>
        <begin position="486"/>
        <end position="509"/>
    </location>
</feature>
<name>A0AAD8Y5F6_9STRA</name>
<reference evidence="9" key="1">
    <citation type="submission" date="2023-06" db="EMBL/GenBank/DDBJ databases">
        <title>Survivors Of The Sea: Transcriptome response of Skeletonema marinoi to long-term dormancy.</title>
        <authorList>
            <person name="Pinder M.I.M."/>
            <person name="Kourtchenko O."/>
            <person name="Robertson E.K."/>
            <person name="Larsson T."/>
            <person name="Maumus F."/>
            <person name="Osuna-Cruz C.M."/>
            <person name="Vancaester E."/>
            <person name="Stenow R."/>
            <person name="Vandepoele K."/>
            <person name="Ploug H."/>
            <person name="Bruchert V."/>
            <person name="Godhe A."/>
            <person name="Topel M."/>
        </authorList>
    </citation>
    <scope>NUCLEOTIDE SEQUENCE</scope>
    <source>
        <strain evidence="9">R05AC</strain>
    </source>
</reference>
<protein>
    <recommendedName>
        <fullName evidence="8">Fatty acid hydroxylase domain-containing protein</fullName>
    </recommendedName>
</protein>
<feature type="transmembrane region" description="Helical" evidence="7">
    <location>
        <begin position="600"/>
        <end position="619"/>
    </location>
</feature>
<feature type="compositionally biased region" description="Low complexity" evidence="6">
    <location>
        <begin position="12"/>
        <end position="22"/>
    </location>
</feature>
<dbReference type="Proteomes" id="UP001224775">
    <property type="component" value="Unassembled WGS sequence"/>
</dbReference>
<dbReference type="PROSITE" id="PS50088">
    <property type="entry name" value="ANK_REPEAT"/>
    <property type="match status" value="1"/>
</dbReference>
<feature type="region of interest" description="Disordered" evidence="6">
    <location>
        <begin position="338"/>
        <end position="367"/>
    </location>
</feature>
<dbReference type="PANTHER" id="PTHR11863">
    <property type="entry name" value="STEROL DESATURASE"/>
    <property type="match status" value="1"/>
</dbReference>
<feature type="transmembrane region" description="Helical" evidence="7">
    <location>
        <begin position="563"/>
        <end position="588"/>
    </location>
</feature>
<dbReference type="GO" id="GO:0016020">
    <property type="term" value="C:membrane"/>
    <property type="evidence" value="ECO:0007669"/>
    <property type="project" value="UniProtKB-SubCell"/>
</dbReference>
<dbReference type="Pfam" id="PF12796">
    <property type="entry name" value="Ank_2"/>
    <property type="match status" value="1"/>
</dbReference>
<feature type="compositionally biased region" description="Polar residues" evidence="6">
    <location>
        <begin position="102"/>
        <end position="113"/>
    </location>
</feature>
<evidence type="ECO:0000256" key="2">
    <source>
        <dbReference type="ARBA" id="ARBA00022692"/>
    </source>
</evidence>
<feature type="compositionally biased region" description="Low complexity" evidence="6">
    <location>
        <begin position="47"/>
        <end position="56"/>
    </location>
</feature>
<feature type="compositionally biased region" description="Acidic residues" evidence="6">
    <location>
        <begin position="683"/>
        <end position="697"/>
    </location>
</feature>
<dbReference type="GO" id="GO:0008610">
    <property type="term" value="P:lipid biosynthetic process"/>
    <property type="evidence" value="ECO:0007669"/>
    <property type="project" value="InterPro"/>
</dbReference>
<sequence length="704" mass="77018">MNYCNKRRSESAESSFSIIPSSNKWQRLDESSMFGNKKGAELTTEASNSSSSSSSSEGDDEPVVTNLSCGEAAAAAESSSSSLSIIDNIFPTSSVPPQNLIKQQSHAQSNNNEAAAAHPQETTSIAPSSSTMAAAAALRCNKKSMVQSPNDFFTAKLRSRGYPATTFCSLKGGYHSTPTTHQTSSYGISLTRAIRSSDKPQVQTLLSTGLNPNACNKFGESIIHAVCRRGDHDMLRILLDAGSSVQVSDDFGRTPLHDACWTASPNFETISLLLEKDPWLLSITDCRGSTPLGYVRKAHWAVWNGFLGAIIDRYWPPCRIDDGIIDARGCIASDIVKREQDSDHQEQENVTTSPKIPPLSLLEPDSSPVIDPPQGRIKCLDLLELLANGKIDPQDLDKKNADTIMKDRLKEVEVNRRITFDPLRTNGLNATVMKGKQATNAMMLPPLLAEGVAFGSLNVIGMLLLEFGLSMEDVQQLHKREGGKKLHLAGMASTTFNSVVLGSVTYAVIIKYCCVQGPLTLIEQITSVFVFLVIENAWYYFAHMAMHTPKLYWMHRFHHKFNVVVLPSSASAVSIPEFLLSYMAPFLLGSYLGGTDKSSAIVAAMIVMAANFFIHTPALEEAMSRLPWIFVRPSDHFAHHRLLTCNYGAPVFSIDRILNVMKEFLGLCSSASAEETESIPSLDGEDSDEYGESDEDAVEVKKKL</sequence>
<dbReference type="InterPro" id="IPR050307">
    <property type="entry name" value="Sterol_Desaturase_Related"/>
</dbReference>
<evidence type="ECO:0000313" key="10">
    <source>
        <dbReference type="Proteomes" id="UP001224775"/>
    </source>
</evidence>
<feature type="repeat" description="ANK" evidence="5">
    <location>
        <begin position="218"/>
        <end position="250"/>
    </location>
</feature>
<evidence type="ECO:0000256" key="1">
    <source>
        <dbReference type="ARBA" id="ARBA00004370"/>
    </source>
</evidence>
<dbReference type="PROSITE" id="PS50297">
    <property type="entry name" value="ANK_REP_REGION"/>
    <property type="match status" value="1"/>
</dbReference>
<feature type="region of interest" description="Disordered" evidence="6">
    <location>
        <begin position="671"/>
        <end position="704"/>
    </location>
</feature>